<feature type="domain" description="Serine aminopeptidase S33" evidence="1">
    <location>
        <begin position="11"/>
        <end position="247"/>
    </location>
</feature>
<evidence type="ECO:0000313" key="2">
    <source>
        <dbReference type="EMBL" id="SFJ60655.1"/>
    </source>
</evidence>
<dbReference type="STRING" id="1884381.SAMN05518846_104254"/>
<dbReference type="PANTHER" id="PTHR11614">
    <property type="entry name" value="PHOSPHOLIPASE-RELATED"/>
    <property type="match status" value="1"/>
</dbReference>
<dbReference type="InterPro" id="IPR051044">
    <property type="entry name" value="MAG_DAG_Lipase"/>
</dbReference>
<organism evidence="2 3">
    <name type="scientific">Brevibacillus centrosporus</name>
    <dbReference type="NCBI Taxonomy" id="54910"/>
    <lineage>
        <taxon>Bacteria</taxon>
        <taxon>Bacillati</taxon>
        <taxon>Bacillota</taxon>
        <taxon>Bacilli</taxon>
        <taxon>Bacillales</taxon>
        <taxon>Paenibacillaceae</taxon>
        <taxon>Brevibacillus</taxon>
    </lineage>
</organism>
<dbReference type="EMBL" id="FORT01000004">
    <property type="protein sequence ID" value="SFJ60655.1"/>
    <property type="molecule type" value="Genomic_DNA"/>
</dbReference>
<sequence>MNSHQWLVPAQKGSMVLIHGTGEHYGRYEHVAAFFNERGWSVFTGDLPGWGRSAGRRGHIESFQQYIEAVEDWMTEARSATPAGQPLYLLGHSLGGLVATRYVQMKGVADGLSGLILTSPCLELKLQVPAWKAQLARMLDQFMPTLAMPNGVKADMVSRDLSVQAAYVTDPLNYPKVSVRWFQELLRAMESAWADRDHINVPVLVLQAGDDAIINADAIERFTGGLRAPNSFHRFSGLRHEVLNEPEKEQIMEQMEAWMEQIAKLNVTY</sequence>
<dbReference type="InterPro" id="IPR029058">
    <property type="entry name" value="AB_hydrolase_fold"/>
</dbReference>
<dbReference type="InterPro" id="IPR022742">
    <property type="entry name" value="Hydrolase_4"/>
</dbReference>
<dbReference type="InterPro" id="IPR000073">
    <property type="entry name" value="AB_hydrolase_1"/>
</dbReference>
<accession>A0A1I3SPK0</accession>
<evidence type="ECO:0000259" key="1">
    <source>
        <dbReference type="Pfam" id="PF12146"/>
    </source>
</evidence>
<dbReference type="PRINTS" id="PR00111">
    <property type="entry name" value="ABHYDROLASE"/>
</dbReference>
<dbReference type="RefSeq" id="WP_092267704.1">
    <property type="nucleotide sequence ID" value="NZ_FORT01000004.1"/>
</dbReference>
<reference evidence="3" key="1">
    <citation type="submission" date="2016-10" db="EMBL/GenBank/DDBJ databases">
        <authorList>
            <person name="Varghese N."/>
            <person name="Submissions S."/>
        </authorList>
    </citation>
    <scope>NUCLEOTIDE SEQUENCE [LARGE SCALE GENOMIC DNA]</scope>
    <source>
        <strain evidence="3">OK042</strain>
    </source>
</reference>
<dbReference type="Gene3D" id="3.40.50.1820">
    <property type="entry name" value="alpha/beta hydrolase"/>
    <property type="match status" value="1"/>
</dbReference>
<evidence type="ECO:0000313" key="3">
    <source>
        <dbReference type="Proteomes" id="UP000198915"/>
    </source>
</evidence>
<dbReference type="AlphaFoldDB" id="A0A1I3SPK0"/>
<keyword evidence="3" id="KW-1185">Reference proteome</keyword>
<protein>
    <submittedName>
        <fullName evidence="2">Lysophospholipase</fullName>
    </submittedName>
</protein>
<dbReference type="Pfam" id="PF12146">
    <property type="entry name" value="Hydrolase_4"/>
    <property type="match status" value="1"/>
</dbReference>
<dbReference type="SUPFAM" id="SSF53474">
    <property type="entry name" value="alpha/beta-Hydrolases"/>
    <property type="match status" value="1"/>
</dbReference>
<name>A0A1I3SPK0_9BACL</name>
<gene>
    <name evidence="2" type="ORF">SAMN05518846_104254</name>
</gene>
<proteinExistence type="predicted"/>
<dbReference type="Proteomes" id="UP000198915">
    <property type="component" value="Unassembled WGS sequence"/>
</dbReference>